<dbReference type="PROSITE" id="PS50943">
    <property type="entry name" value="HTH_CROC1"/>
    <property type="match status" value="1"/>
</dbReference>
<dbReference type="GO" id="GO:0003677">
    <property type="term" value="F:DNA binding"/>
    <property type="evidence" value="ECO:0007669"/>
    <property type="project" value="InterPro"/>
</dbReference>
<dbReference type="SMART" id="SM00530">
    <property type="entry name" value="HTH_XRE"/>
    <property type="match status" value="1"/>
</dbReference>
<protein>
    <submittedName>
        <fullName evidence="2">XRE family transcriptional regulator</fullName>
    </submittedName>
</protein>
<feature type="domain" description="HTH cro/C1-type" evidence="1">
    <location>
        <begin position="27"/>
        <end position="68"/>
    </location>
</feature>
<evidence type="ECO:0000313" key="3">
    <source>
        <dbReference type="Proteomes" id="UP000319700"/>
    </source>
</evidence>
<comment type="caution">
    <text evidence="2">The sequence shown here is derived from an EMBL/GenBank/DDBJ whole genome shotgun (WGS) entry which is preliminary data.</text>
</comment>
<sequence length="74" mass="8509">MMSEEFLKKLGHNISVRAKAKFKTNLEFADACDIDETSIRRILKGKQNFSINIFLKICNALDIKMSELLSELNM</sequence>
<dbReference type="InterPro" id="IPR001387">
    <property type="entry name" value="Cro/C1-type_HTH"/>
</dbReference>
<dbReference type="CDD" id="cd00093">
    <property type="entry name" value="HTH_XRE"/>
    <property type="match status" value="1"/>
</dbReference>
<dbReference type="EMBL" id="RCZH01000031">
    <property type="protein sequence ID" value="TPG31089.1"/>
    <property type="molecule type" value="Genomic_DNA"/>
</dbReference>
<dbReference type="Pfam" id="PF01381">
    <property type="entry name" value="HTH_3"/>
    <property type="match status" value="1"/>
</dbReference>
<dbReference type="Gene3D" id="1.10.260.40">
    <property type="entry name" value="lambda repressor-like DNA-binding domains"/>
    <property type="match status" value="1"/>
</dbReference>
<keyword evidence="3" id="KW-1185">Reference proteome</keyword>
<name>A0A502E2A9_9FLAO</name>
<gene>
    <name evidence="2" type="ORF">EAH81_27115</name>
</gene>
<evidence type="ECO:0000259" key="1">
    <source>
        <dbReference type="PROSITE" id="PS50943"/>
    </source>
</evidence>
<dbReference type="AlphaFoldDB" id="A0A502E2A9"/>
<dbReference type="OrthoDB" id="679419at2"/>
<dbReference type="InterPro" id="IPR010982">
    <property type="entry name" value="Lambda_DNA-bd_dom_sf"/>
</dbReference>
<reference evidence="2 3" key="1">
    <citation type="journal article" date="2019" name="Environ. Microbiol.">
        <title>Species interactions and distinct microbial communities in high Arctic permafrost affected cryosols are associated with the CH4 and CO2 gas fluxes.</title>
        <authorList>
            <person name="Altshuler I."/>
            <person name="Hamel J."/>
            <person name="Turney S."/>
            <person name="Magnuson E."/>
            <person name="Levesque R."/>
            <person name="Greer C."/>
            <person name="Whyte L.G."/>
        </authorList>
    </citation>
    <scope>NUCLEOTIDE SEQUENCE [LARGE SCALE GENOMIC DNA]</scope>
    <source>
        <strain evidence="2 3">42</strain>
    </source>
</reference>
<dbReference type="Proteomes" id="UP000319700">
    <property type="component" value="Unassembled WGS sequence"/>
</dbReference>
<evidence type="ECO:0000313" key="2">
    <source>
        <dbReference type="EMBL" id="TPG31089.1"/>
    </source>
</evidence>
<accession>A0A502E2A9</accession>
<dbReference type="RefSeq" id="WP_140512020.1">
    <property type="nucleotide sequence ID" value="NZ_RCZH01000031.1"/>
</dbReference>
<proteinExistence type="predicted"/>
<organism evidence="2 3">
    <name type="scientific">Flavobacterium pectinovorum</name>
    <dbReference type="NCBI Taxonomy" id="29533"/>
    <lineage>
        <taxon>Bacteria</taxon>
        <taxon>Pseudomonadati</taxon>
        <taxon>Bacteroidota</taxon>
        <taxon>Flavobacteriia</taxon>
        <taxon>Flavobacteriales</taxon>
        <taxon>Flavobacteriaceae</taxon>
        <taxon>Flavobacterium</taxon>
    </lineage>
</organism>
<dbReference type="SUPFAM" id="SSF47413">
    <property type="entry name" value="lambda repressor-like DNA-binding domains"/>
    <property type="match status" value="1"/>
</dbReference>